<keyword evidence="2" id="KW-1185">Reference proteome</keyword>
<dbReference type="AlphaFoldDB" id="A0AAN7S9Z6"/>
<dbReference type="EMBL" id="JAUNZN010000001">
    <property type="protein sequence ID" value="KAK4832292.1"/>
    <property type="molecule type" value="Genomic_DNA"/>
</dbReference>
<protein>
    <submittedName>
        <fullName evidence="1">Uncharacterized protein</fullName>
    </submittedName>
</protein>
<name>A0AAN7S9Z6_MYCAM</name>
<reference evidence="1 2" key="1">
    <citation type="journal article" date="2023" name="J. Hered.">
        <title>Chromosome-level genome of the wood stork (Mycteria americana) provides insight into avian chromosome evolution.</title>
        <authorList>
            <person name="Flamio R. Jr."/>
            <person name="Ramstad K.M."/>
        </authorList>
    </citation>
    <scope>NUCLEOTIDE SEQUENCE [LARGE SCALE GENOMIC DNA]</scope>
    <source>
        <strain evidence="1">JAX WOST 10</strain>
    </source>
</reference>
<organism evidence="1 2">
    <name type="scientific">Mycteria americana</name>
    <name type="common">Wood stork</name>
    <dbReference type="NCBI Taxonomy" id="33587"/>
    <lineage>
        <taxon>Eukaryota</taxon>
        <taxon>Metazoa</taxon>
        <taxon>Chordata</taxon>
        <taxon>Craniata</taxon>
        <taxon>Vertebrata</taxon>
        <taxon>Euteleostomi</taxon>
        <taxon>Archelosauria</taxon>
        <taxon>Archosauria</taxon>
        <taxon>Dinosauria</taxon>
        <taxon>Saurischia</taxon>
        <taxon>Theropoda</taxon>
        <taxon>Coelurosauria</taxon>
        <taxon>Aves</taxon>
        <taxon>Neognathae</taxon>
        <taxon>Neoaves</taxon>
        <taxon>Aequornithes</taxon>
        <taxon>Ciconiiformes</taxon>
        <taxon>Ciconiidae</taxon>
        <taxon>Mycteria</taxon>
    </lineage>
</organism>
<evidence type="ECO:0000313" key="1">
    <source>
        <dbReference type="EMBL" id="KAK4832292.1"/>
    </source>
</evidence>
<accession>A0AAN7S9Z6</accession>
<gene>
    <name evidence="1" type="ORF">QYF61_021691</name>
</gene>
<evidence type="ECO:0000313" key="2">
    <source>
        <dbReference type="Proteomes" id="UP001333110"/>
    </source>
</evidence>
<dbReference type="Proteomes" id="UP001333110">
    <property type="component" value="Unassembled WGS sequence"/>
</dbReference>
<sequence length="298" mass="34068">MYQHWKNAFPIDWKATLQDLGVPQRRPTASWVPTLRQSITNRSKEVNFPLFSALVRPHLEYCDVTLDTIGLLGCKCTLMAHLQFFILQYPQVLLLGTALNPFIPQPILILGVAPTQVHDLVLGLVELHEVCMGPLLEPVKVPLDGIPSLKPINCTTQLDVIPKLAEGTLNRTVYVIDEDSEQYRFQCRPLRDTIHYWFLLGLSIICSLRVRGHFITLYNYLKAGCSDVGGGLFSQVTSNRTRGNGLKLHQERFRLDIRKNFFTERVVLCWNRLPREVVESPSLEVFKRCVDVTLRDMV</sequence>
<comment type="caution">
    <text evidence="1">The sequence shown here is derived from an EMBL/GenBank/DDBJ whole genome shotgun (WGS) entry which is preliminary data.</text>
</comment>
<proteinExistence type="predicted"/>